<dbReference type="EMBL" id="WUQX01000001">
    <property type="protein sequence ID" value="MXP74368.1"/>
    <property type="molecule type" value="Genomic_DNA"/>
</dbReference>
<feature type="transmembrane region" description="Helical" evidence="7">
    <location>
        <begin position="654"/>
        <end position="679"/>
    </location>
</feature>
<evidence type="ECO:0000313" key="11">
    <source>
        <dbReference type="Proteomes" id="UP000460412"/>
    </source>
</evidence>
<reference evidence="10 11" key="1">
    <citation type="submission" date="2019-12" db="EMBL/GenBank/DDBJ databases">
        <title>Sporaefaciens musculi gen. nov., sp. nov., a novel bacterium isolated from the caecum of an obese mouse.</title>
        <authorList>
            <person name="Rasmussen T.S."/>
            <person name="Streidl T."/>
            <person name="Hitch T.C.A."/>
            <person name="Wortmann E."/>
            <person name="Deptula P."/>
            <person name="Hansen M."/>
            <person name="Nielsen D.S."/>
            <person name="Clavel T."/>
            <person name="Vogensen F.K."/>
        </authorList>
    </citation>
    <scope>NUCLEOTIDE SEQUENCE [LARGE SCALE GENOMIC DNA]</scope>
    <source>
        <strain evidence="10 11">WCA-9-b2</strain>
    </source>
</reference>
<name>A0A7X3SHH4_9FIRM</name>
<dbReference type="InterPro" id="IPR003838">
    <property type="entry name" value="ABC3_permease_C"/>
</dbReference>
<comment type="similarity">
    <text evidence="6">Belongs to the ABC-4 integral membrane protein family.</text>
</comment>
<feature type="transmembrane region" description="Helical" evidence="7">
    <location>
        <begin position="316"/>
        <end position="338"/>
    </location>
</feature>
<gene>
    <name evidence="10" type="ORF">GN277_02705</name>
</gene>
<evidence type="ECO:0000313" key="10">
    <source>
        <dbReference type="EMBL" id="MXP74368.1"/>
    </source>
</evidence>
<evidence type="ECO:0000259" key="9">
    <source>
        <dbReference type="Pfam" id="PF12704"/>
    </source>
</evidence>
<keyword evidence="4 7" id="KW-1133">Transmembrane helix</keyword>
<feature type="domain" description="MacB-like periplasmic core" evidence="9">
    <location>
        <begin position="22"/>
        <end position="224"/>
    </location>
</feature>
<keyword evidence="5 7" id="KW-0472">Membrane</keyword>
<feature type="transmembrane region" description="Helical" evidence="7">
    <location>
        <begin position="21"/>
        <end position="40"/>
    </location>
</feature>
<evidence type="ECO:0000256" key="5">
    <source>
        <dbReference type="ARBA" id="ARBA00023136"/>
    </source>
</evidence>
<evidence type="ECO:0000256" key="3">
    <source>
        <dbReference type="ARBA" id="ARBA00022692"/>
    </source>
</evidence>
<organism evidence="10 11">
    <name type="scientific">Sporofaciens musculi</name>
    <dbReference type="NCBI Taxonomy" id="2681861"/>
    <lineage>
        <taxon>Bacteria</taxon>
        <taxon>Bacillati</taxon>
        <taxon>Bacillota</taxon>
        <taxon>Clostridia</taxon>
        <taxon>Lachnospirales</taxon>
        <taxon>Lachnospiraceae</taxon>
        <taxon>Sporofaciens</taxon>
    </lineage>
</organism>
<evidence type="ECO:0000256" key="6">
    <source>
        <dbReference type="ARBA" id="ARBA00038076"/>
    </source>
</evidence>
<dbReference type="GO" id="GO:0022857">
    <property type="term" value="F:transmembrane transporter activity"/>
    <property type="evidence" value="ECO:0007669"/>
    <property type="project" value="TreeGrafter"/>
</dbReference>
<dbReference type="Pfam" id="PF12704">
    <property type="entry name" value="MacB_PCD"/>
    <property type="match status" value="1"/>
</dbReference>
<feature type="transmembrane region" description="Helical" evidence="7">
    <location>
        <begin position="424"/>
        <end position="445"/>
    </location>
</feature>
<dbReference type="GO" id="GO:0005886">
    <property type="term" value="C:plasma membrane"/>
    <property type="evidence" value="ECO:0007669"/>
    <property type="project" value="UniProtKB-SubCell"/>
</dbReference>
<dbReference type="PANTHER" id="PTHR30572:SF4">
    <property type="entry name" value="ABC TRANSPORTER PERMEASE YTRF"/>
    <property type="match status" value="1"/>
</dbReference>
<comment type="caution">
    <text evidence="10">The sequence shown here is derived from an EMBL/GenBank/DDBJ whole genome shotgun (WGS) entry which is preliminary data.</text>
</comment>
<keyword evidence="11" id="KW-1185">Reference proteome</keyword>
<dbReference type="Proteomes" id="UP000460412">
    <property type="component" value="Unassembled WGS sequence"/>
</dbReference>
<dbReference type="RefSeq" id="WP_159749614.1">
    <property type="nucleotide sequence ID" value="NZ_WUQX01000001.1"/>
</dbReference>
<comment type="subcellular location">
    <subcellularLocation>
        <location evidence="1">Cell membrane</location>
        <topology evidence="1">Multi-pass membrane protein</topology>
    </subcellularLocation>
</comment>
<dbReference type="Pfam" id="PF02687">
    <property type="entry name" value="FtsX"/>
    <property type="match status" value="2"/>
</dbReference>
<dbReference type="PANTHER" id="PTHR30572">
    <property type="entry name" value="MEMBRANE COMPONENT OF TRANSPORTER-RELATED"/>
    <property type="match status" value="1"/>
</dbReference>
<feature type="transmembrane region" description="Helical" evidence="7">
    <location>
        <begin position="250"/>
        <end position="274"/>
    </location>
</feature>
<dbReference type="InterPro" id="IPR025857">
    <property type="entry name" value="MacB_PCD"/>
</dbReference>
<feature type="transmembrane region" description="Helical" evidence="7">
    <location>
        <begin position="699"/>
        <end position="725"/>
    </location>
</feature>
<evidence type="ECO:0000259" key="8">
    <source>
        <dbReference type="Pfam" id="PF02687"/>
    </source>
</evidence>
<dbReference type="AlphaFoldDB" id="A0A7X3SHH4"/>
<proteinExistence type="inferred from homology"/>
<feature type="transmembrane region" description="Helical" evidence="7">
    <location>
        <begin position="745"/>
        <end position="765"/>
    </location>
</feature>
<evidence type="ECO:0000256" key="1">
    <source>
        <dbReference type="ARBA" id="ARBA00004651"/>
    </source>
</evidence>
<evidence type="ECO:0000256" key="7">
    <source>
        <dbReference type="SAM" id="Phobius"/>
    </source>
</evidence>
<accession>A0A7X3SHH4</accession>
<evidence type="ECO:0000256" key="2">
    <source>
        <dbReference type="ARBA" id="ARBA00022475"/>
    </source>
</evidence>
<keyword evidence="3 7" id="KW-0812">Transmembrane</keyword>
<keyword evidence="2" id="KW-1003">Cell membrane</keyword>
<dbReference type="InterPro" id="IPR050250">
    <property type="entry name" value="Macrolide_Exporter_MacB"/>
</dbReference>
<feature type="domain" description="ABC3 transporter permease C-terminal" evidence="8">
    <location>
        <begin position="260"/>
        <end position="373"/>
    </location>
</feature>
<sequence>MKHYLDLIKISAKRHRKQNRMTRLCIVLAVFLVTVIFGMADMEMRSQYIQAIKTDGSWHAAFAMEDEQGALLRERPEVEEIARYGTLNYHLEDGYQLGGVETGICGFDREFQEMLPDAQITEGTFPENAQEIALNENAMEQLEVQIGEAVDMTTPQGERRQYRITGVAKNTALTAELDAFCVFLSTDGFLALHSEETEAAREGLYFVRFRRFCNIQKAIDEIEAQFGLAPEQVRQNVKVLMMMLQTRDSYLLSFYLIAGMLAVLVVIAGILMITASINSSIVRRTEFFGMLRCLGATRKQVVRFVRREALGWCKGAIPAGVAAGTVVIWGLCWMLRFLSPGLFDGLPVFGISYLGIGVGIVVGFITVLLAARSPAKRAAGVSPLMAVSGNAGTVKAAKRAAHTRLFKVDMALGIHHASGSKKNFLLVTGSFAFSIILFLGFSTAIDFMNHAVTPLRPSAPDIAVNIRDGGLNQIPPELVRELEEYEGIKNIFRKGYAVLTLPADERQVVAISYDELNLIMAEDLLIEGRLKEVIDGEGVLSVFLEENTFDIGSSLLVSAGGKEQEICVSGVIECVSDVLDYKTNTMICSEELFQEITGEKGYTVLDIQLEKDVTDGQVKGIRRAIEQECGSNIAFSDKRMKNQETKGAYYSMSIFLYGFLGVIALIAFFNIINCIAMSVSAQMREYGAMRAIGMTVRQLIRMVFAETLTYTVFGVVLGCLAGVPLNWFMFRTMVTNKWGEAWTVPIWEMAVIVLVMASSVCLAVLGPARRIKGMTVVDTISRE</sequence>
<evidence type="ECO:0000256" key="4">
    <source>
        <dbReference type="ARBA" id="ARBA00022989"/>
    </source>
</evidence>
<feature type="domain" description="ABC3 transporter permease C-terminal" evidence="8">
    <location>
        <begin position="659"/>
        <end position="774"/>
    </location>
</feature>
<protein>
    <submittedName>
        <fullName evidence="10">FtsX-like permease family protein</fullName>
    </submittedName>
</protein>
<feature type="transmembrane region" description="Helical" evidence="7">
    <location>
        <begin position="350"/>
        <end position="371"/>
    </location>
</feature>